<evidence type="ECO:0000256" key="1">
    <source>
        <dbReference type="ARBA" id="ARBA00001946"/>
    </source>
</evidence>
<comment type="caution">
    <text evidence="4">The sequence shown here is derived from an EMBL/GenBank/DDBJ whole genome shotgun (WGS) entry which is preliminary data.</text>
</comment>
<keyword evidence="2" id="KW-0378">Hydrolase</keyword>
<comment type="cofactor">
    <cofactor evidence="1">
        <name>Mg(2+)</name>
        <dbReference type="ChEBI" id="CHEBI:18420"/>
    </cofactor>
</comment>
<dbReference type="PROSITE" id="PS51462">
    <property type="entry name" value="NUDIX"/>
    <property type="match status" value="1"/>
</dbReference>
<dbReference type="CDD" id="cd02883">
    <property type="entry name" value="NUDIX_Hydrolase"/>
    <property type="match status" value="1"/>
</dbReference>
<dbReference type="Pfam" id="PF00293">
    <property type="entry name" value="NUDIX"/>
    <property type="match status" value="1"/>
</dbReference>
<dbReference type="Proteomes" id="UP001157946">
    <property type="component" value="Unassembled WGS sequence"/>
</dbReference>
<dbReference type="InterPro" id="IPR000086">
    <property type="entry name" value="NUDIX_hydrolase_dom"/>
</dbReference>
<dbReference type="Gene3D" id="3.90.79.10">
    <property type="entry name" value="Nucleoside Triphosphate Pyrophosphohydrolase"/>
    <property type="match status" value="1"/>
</dbReference>
<dbReference type="PANTHER" id="PTHR43046:SF2">
    <property type="entry name" value="8-OXO-DGTP DIPHOSPHATASE-RELATED"/>
    <property type="match status" value="1"/>
</dbReference>
<protein>
    <submittedName>
        <fullName evidence="4">ADP-ribose pyrophosphatase YjhB, NUDIX family</fullName>
    </submittedName>
</protein>
<evidence type="ECO:0000256" key="2">
    <source>
        <dbReference type="ARBA" id="ARBA00022801"/>
    </source>
</evidence>
<accession>A0AA45WMV7</accession>
<feature type="domain" description="Nudix hydrolase" evidence="3">
    <location>
        <begin position="5"/>
        <end position="126"/>
    </location>
</feature>
<dbReference type="SUPFAM" id="SSF55811">
    <property type="entry name" value="Nudix"/>
    <property type="match status" value="1"/>
</dbReference>
<organism evidence="4 5">
    <name type="scientific">Laceyella tengchongensis</name>
    <dbReference type="NCBI Taxonomy" id="574699"/>
    <lineage>
        <taxon>Bacteria</taxon>
        <taxon>Bacillati</taxon>
        <taxon>Bacillota</taxon>
        <taxon>Bacilli</taxon>
        <taxon>Bacillales</taxon>
        <taxon>Thermoactinomycetaceae</taxon>
        <taxon>Laceyella</taxon>
    </lineage>
</organism>
<evidence type="ECO:0000259" key="3">
    <source>
        <dbReference type="PROSITE" id="PS51462"/>
    </source>
</evidence>
<dbReference type="AlphaFoldDB" id="A0AA45WMV7"/>
<keyword evidence="5" id="KW-1185">Reference proteome</keyword>
<dbReference type="InterPro" id="IPR020476">
    <property type="entry name" value="Nudix_hydrolase"/>
</dbReference>
<dbReference type="PANTHER" id="PTHR43046">
    <property type="entry name" value="GDP-MANNOSE MANNOSYL HYDROLASE"/>
    <property type="match status" value="1"/>
</dbReference>
<dbReference type="RefSeq" id="WP_102993150.1">
    <property type="nucleotide sequence ID" value="NZ_FXTU01000002.1"/>
</dbReference>
<dbReference type="InterPro" id="IPR015797">
    <property type="entry name" value="NUDIX_hydrolase-like_dom_sf"/>
</dbReference>
<name>A0AA45WMV7_9BACL</name>
<gene>
    <name evidence="4" type="ORF">SAMN06265361_102599</name>
</gene>
<dbReference type="PRINTS" id="PR00502">
    <property type="entry name" value="NUDIXFAMILY"/>
</dbReference>
<evidence type="ECO:0000313" key="5">
    <source>
        <dbReference type="Proteomes" id="UP001157946"/>
    </source>
</evidence>
<sequence>MTPPKHILAAYVLILNYDAEILLVKHPQRGWELPGGQVKENESIRLAAIREVKEDTGVHIKLVKYCGIFQNVRSNICNLLFIGKPIGGRISTDSDECEDAGYFPVETAMRLVTWRHIKQRILYCLDERKHPFFVEY</sequence>
<reference evidence="4" key="1">
    <citation type="submission" date="2017-05" db="EMBL/GenBank/DDBJ databases">
        <authorList>
            <person name="Varghese N."/>
            <person name="Submissions S."/>
        </authorList>
    </citation>
    <scope>NUCLEOTIDE SEQUENCE</scope>
    <source>
        <strain evidence="4">DSM 45262</strain>
    </source>
</reference>
<dbReference type="GO" id="GO:0016787">
    <property type="term" value="F:hydrolase activity"/>
    <property type="evidence" value="ECO:0007669"/>
    <property type="project" value="UniProtKB-KW"/>
</dbReference>
<proteinExistence type="predicted"/>
<dbReference type="EMBL" id="FXTU01000002">
    <property type="protein sequence ID" value="SMP14653.1"/>
    <property type="molecule type" value="Genomic_DNA"/>
</dbReference>
<evidence type="ECO:0000313" key="4">
    <source>
        <dbReference type="EMBL" id="SMP14653.1"/>
    </source>
</evidence>